<dbReference type="EMBL" id="BAAAJK010000014">
    <property type="protein sequence ID" value="GAA1391652.1"/>
    <property type="molecule type" value="Genomic_DNA"/>
</dbReference>
<dbReference type="InterPro" id="IPR036812">
    <property type="entry name" value="NAD(P)_OxRdtase_dom_sf"/>
</dbReference>
<proteinExistence type="predicted"/>
<evidence type="ECO:0000259" key="1">
    <source>
        <dbReference type="Pfam" id="PF00248"/>
    </source>
</evidence>
<reference evidence="2 3" key="1">
    <citation type="journal article" date="2019" name="Int. J. Syst. Evol. Microbiol.">
        <title>The Global Catalogue of Microorganisms (GCM) 10K type strain sequencing project: providing services to taxonomists for standard genome sequencing and annotation.</title>
        <authorList>
            <consortium name="The Broad Institute Genomics Platform"/>
            <consortium name="The Broad Institute Genome Sequencing Center for Infectious Disease"/>
            <person name="Wu L."/>
            <person name="Ma J."/>
        </authorList>
    </citation>
    <scope>NUCLEOTIDE SEQUENCE [LARGE SCALE GENOMIC DNA]</scope>
    <source>
        <strain evidence="2 3">JCM 11896</strain>
    </source>
</reference>
<protein>
    <submittedName>
        <fullName evidence="2">Aldo/keto reductase</fullName>
    </submittedName>
</protein>
<dbReference type="PANTHER" id="PTHR43364:SF18">
    <property type="entry name" value="OXIDOREDUCTASE"/>
    <property type="match status" value="1"/>
</dbReference>
<dbReference type="InterPro" id="IPR023210">
    <property type="entry name" value="NADP_OxRdtase_dom"/>
</dbReference>
<organism evidence="2 3">
    <name type="scientific">Pseudonocardia kongjuensis</name>
    <dbReference type="NCBI Taxonomy" id="102227"/>
    <lineage>
        <taxon>Bacteria</taxon>
        <taxon>Bacillati</taxon>
        <taxon>Actinomycetota</taxon>
        <taxon>Actinomycetes</taxon>
        <taxon>Pseudonocardiales</taxon>
        <taxon>Pseudonocardiaceae</taxon>
        <taxon>Pseudonocardia</taxon>
    </lineage>
</organism>
<evidence type="ECO:0000313" key="3">
    <source>
        <dbReference type="Proteomes" id="UP001501414"/>
    </source>
</evidence>
<gene>
    <name evidence="2" type="ORF">GCM10009613_34560</name>
</gene>
<dbReference type="InterPro" id="IPR050523">
    <property type="entry name" value="AKR_Detox_Biosynth"/>
</dbReference>
<accession>A0ABN1XWA3</accession>
<dbReference type="SUPFAM" id="SSF51430">
    <property type="entry name" value="NAD(P)-linked oxidoreductase"/>
    <property type="match status" value="1"/>
</dbReference>
<dbReference type="Proteomes" id="UP001501414">
    <property type="component" value="Unassembled WGS sequence"/>
</dbReference>
<comment type="caution">
    <text evidence="2">The sequence shown here is derived from an EMBL/GenBank/DDBJ whole genome shotgun (WGS) entry which is preliminary data.</text>
</comment>
<dbReference type="RefSeq" id="WP_344023633.1">
    <property type="nucleotide sequence ID" value="NZ_BAAAJK010000014.1"/>
</dbReference>
<evidence type="ECO:0000313" key="2">
    <source>
        <dbReference type="EMBL" id="GAA1391652.1"/>
    </source>
</evidence>
<dbReference type="Pfam" id="PF00248">
    <property type="entry name" value="Aldo_ket_red"/>
    <property type="match status" value="1"/>
</dbReference>
<dbReference type="PANTHER" id="PTHR43364">
    <property type="entry name" value="NADH-SPECIFIC METHYLGLYOXAL REDUCTASE-RELATED"/>
    <property type="match status" value="1"/>
</dbReference>
<feature type="domain" description="NADP-dependent oxidoreductase" evidence="1">
    <location>
        <begin position="15"/>
        <end position="316"/>
    </location>
</feature>
<name>A0ABN1XWA3_9PSEU</name>
<sequence length="321" mass="33226">MQRRPVGSSGLEVSRIGLGTMTWGEDTSPDEAGAQLRAFVDAGGTFVETADDYGGGAAQQVLGGLLRGTVARDDVVLAGRGTAIDAPGRGGGPARASRAALLRSLDGTLRRLGVDHLDLWQFPGWDPRVPVDEMLSAVQVAVYSGRVRYAGLVAPQGWQLATVAAGAGAGPDPAVARPVSTQVEYSLLAREPEAELLPAARYHGLGILAWAPLGRGVLTGKYTDGTPADSRAASALLASYVEARRTEHSARIVQSVLTAADGLGTSPLVVALTWVRDRPGVATAVVGARDAAQLRASLAAEDVTLPAEIRTALDDVSDPVR</sequence>
<keyword evidence="3" id="KW-1185">Reference proteome</keyword>
<dbReference type="Gene3D" id="3.20.20.100">
    <property type="entry name" value="NADP-dependent oxidoreductase domain"/>
    <property type="match status" value="1"/>
</dbReference>